<feature type="compositionally biased region" description="Low complexity" evidence="1">
    <location>
        <begin position="365"/>
        <end position="379"/>
    </location>
</feature>
<sequence length="445" mass="50213">MGRRNTTSIHGVDIEFQRPTMDSFEEFGGDEVDYNPLFATNQRFASRGEAFGYGSSNVDYDSEKPKRKSKNVKCRCKFRIRAVENYHFQDNKRLVLWNIVTANGFGCHNHQPTKYKDGHRHYAGLNEEEKAYVRQQYRASVLPRDIKSDLHKKTPDKPQPSSSQIYSETSKIRREMRRERNTAQKMLALAVEANYVHWHEINPETHELTHVFMSHSEAMKLFRAYPHVVLIDSTYKTNTYNMALVLKSKGFVECEGVALEAKGEAKYDLLRHYGLVEERDLKEELMKELHKGGVLEEKLLDFVADVDKRTRDHALQTNAMMSQITALTGLVASLTKTLEVVGNKIGADLTALTRMIEGGMPLIKPPTSSTVPESSTTIPQSTPTVDANIQPSKTETTNAANDPHPSSSVQTANVPKDQLPSSSPPKTEDSPRRPAAILDLPRLTN</sequence>
<comment type="caution">
    <text evidence="3">The sequence shown here is derived from an EMBL/GenBank/DDBJ whole genome shotgun (WGS) entry which is preliminary data.</text>
</comment>
<dbReference type="PANTHER" id="PTHR31569:SF4">
    <property type="entry name" value="SWIM-TYPE DOMAIN-CONTAINING PROTEIN"/>
    <property type="match status" value="1"/>
</dbReference>
<feature type="domain" description="ZSWIM1/3 RNaseH-like" evidence="2">
    <location>
        <begin position="202"/>
        <end position="244"/>
    </location>
</feature>
<feature type="compositionally biased region" description="Basic and acidic residues" evidence="1">
    <location>
        <begin position="144"/>
        <end position="156"/>
    </location>
</feature>
<gene>
    <name evidence="3" type="ORF">RND81_09G064600</name>
</gene>
<keyword evidence="4" id="KW-1185">Reference proteome</keyword>
<dbReference type="EMBL" id="JBDFQZ010000009">
    <property type="protein sequence ID" value="KAK9689525.1"/>
    <property type="molecule type" value="Genomic_DNA"/>
</dbReference>
<evidence type="ECO:0000259" key="2">
    <source>
        <dbReference type="Pfam" id="PF21056"/>
    </source>
</evidence>
<dbReference type="InterPro" id="IPR048324">
    <property type="entry name" value="ZSWIM1-3_RNaseH-like"/>
</dbReference>
<reference evidence="3" key="1">
    <citation type="submission" date="2024-03" db="EMBL/GenBank/DDBJ databases">
        <title>WGS assembly of Saponaria officinalis var. Norfolk2.</title>
        <authorList>
            <person name="Jenkins J."/>
            <person name="Shu S."/>
            <person name="Grimwood J."/>
            <person name="Barry K."/>
            <person name="Goodstein D."/>
            <person name="Schmutz J."/>
            <person name="Leebens-Mack J."/>
            <person name="Osbourn A."/>
        </authorList>
    </citation>
    <scope>NUCLEOTIDE SEQUENCE [LARGE SCALE GENOMIC DNA]</scope>
    <source>
        <strain evidence="3">JIC</strain>
    </source>
</reference>
<name>A0AAW1IJJ5_SAPOF</name>
<protein>
    <recommendedName>
        <fullName evidence="2">ZSWIM1/3 RNaseH-like domain-containing protein</fullName>
    </recommendedName>
</protein>
<dbReference type="Pfam" id="PF21056">
    <property type="entry name" value="ZSWIM1-3_RNaseH-like"/>
    <property type="match status" value="1"/>
</dbReference>
<organism evidence="3 4">
    <name type="scientific">Saponaria officinalis</name>
    <name type="common">Common soapwort</name>
    <name type="synonym">Lychnis saponaria</name>
    <dbReference type="NCBI Taxonomy" id="3572"/>
    <lineage>
        <taxon>Eukaryota</taxon>
        <taxon>Viridiplantae</taxon>
        <taxon>Streptophyta</taxon>
        <taxon>Embryophyta</taxon>
        <taxon>Tracheophyta</taxon>
        <taxon>Spermatophyta</taxon>
        <taxon>Magnoliopsida</taxon>
        <taxon>eudicotyledons</taxon>
        <taxon>Gunneridae</taxon>
        <taxon>Pentapetalae</taxon>
        <taxon>Caryophyllales</taxon>
        <taxon>Caryophyllaceae</taxon>
        <taxon>Caryophylleae</taxon>
        <taxon>Saponaria</taxon>
    </lineage>
</organism>
<feature type="compositionally biased region" description="Polar residues" evidence="1">
    <location>
        <begin position="159"/>
        <end position="169"/>
    </location>
</feature>
<dbReference type="Proteomes" id="UP001443914">
    <property type="component" value="Unassembled WGS sequence"/>
</dbReference>
<evidence type="ECO:0000313" key="3">
    <source>
        <dbReference type="EMBL" id="KAK9689525.1"/>
    </source>
</evidence>
<evidence type="ECO:0000256" key="1">
    <source>
        <dbReference type="SAM" id="MobiDB-lite"/>
    </source>
</evidence>
<feature type="region of interest" description="Disordered" evidence="1">
    <location>
        <begin position="360"/>
        <end position="445"/>
    </location>
</feature>
<evidence type="ECO:0000313" key="4">
    <source>
        <dbReference type="Proteomes" id="UP001443914"/>
    </source>
</evidence>
<proteinExistence type="predicted"/>
<dbReference type="InterPro" id="IPR052579">
    <property type="entry name" value="Zinc_finger_SWIM"/>
</dbReference>
<dbReference type="AlphaFoldDB" id="A0AAW1IJJ5"/>
<feature type="region of interest" description="Disordered" evidence="1">
    <location>
        <begin position="144"/>
        <end position="174"/>
    </location>
</feature>
<feature type="compositionally biased region" description="Polar residues" evidence="1">
    <location>
        <begin position="380"/>
        <end position="425"/>
    </location>
</feature>
<accession>A0AAW1IJJ5</accession>
<dbReference type="PANTHER" id="PTHR31569">
    <property type="entry name" value="SWIM-TYPE DOMAIN-CONTAINING PROTEIN"/>
    <property type="match status" value="1"/>
</dbReference>